<dbReference type="InterPro" id="IPR051389">
    <property type="entry name" value="Cytochrome_c_oxidase_VIc"/>
</dbReference>
<dbReference type="SUPFAM" id="SSF81415">
    <property type="entry name" value="Mitochondrial cytochrome c oxidase subunit VIc"/>
    <property type="match status" value="1"/>
</dbReference>
<keyword evidence="7" id="KW-0496">Mitochondrion</keyword>
<name>A0A9J6CPG7_POLVA</name>
<keyword evidence="6 9" id="KW-1133">Transmembrane helix</keyword>
<dbReference type="InterPro" id="IPR034884">
    <property type="entry name" value="Cytochrome_c_oxidase_VIc/VIIs"/>
</dbReference>
<proteinExistence type="inferred from homology"/>
<dbReference type="Proteomes" id="UP001107558">
    <property type="component" value="Chromosome 1"/>
</dbReference>
<evidence type="ECO:0000256" key="6">
    <source>
        <dbReference type="ARBA" id="ARBA00022989"/>
    </source>
</evidence>
<dbReference type="GO" id="GO:0005743">
    <property type="term" value="C:mitochondrial inner membrane"/>
    <property type="evidence" value="ECO:0007669"/>
    <property type="project" value="UniProtKB-SubCell"/>
</dbReference>
<evidence type="ECO:0000256" key="7">
    <source>
        <dbReference type="ARBA" id="ARBA00023128"/>
    </source>
</evidence>
<comment type="similarity">
    <text evidence="3">Belongs to the cytochrome c oxidase subunit 6c family.</text>
</comment>
<gene>
    <name evidence="10" type="ORF">PVAND_012771</name>
</gene>
<evidence type="ECO:0000256" key="5">
    <source>
        <dbReference type="ARBA" id="ARBA00022792"/>
    </source>
</evidence>
<feature type="transmembrane region" description="Helical" evidence="9">
    <location>
        <begin position="20"/>
        <end position="37"/>
    </location>
</feature>
<dbReference type="InterPro" id="IPR037169">
    <property type="entry name" value="Cytochrome_c_oxidase_VIc_sf"/>
</dbReference>
<dbReference type="AlphaFoldDB" id="A0A9J6CPG7"/>
<dbReference type="Gene3D" id="4.10.93.10">
    <property type="entry name" value="Mitochondrial cytochrome c oxidase subunit VIc/VIIs"/>
    <property type="match status" value="1"/>
</dbReference>
<keyword evidence="8 9" id="KW-0472">Membrane</keyword>
<evidence type="ECO:0000256" key="2">
    <source>
        <dbReference type="ARBA" id="ARBA00004673"/>
    </source>
</evidence>
<comment type="subcellular location">
    <subcellularLocation>
        <location evidence="1">Mitochondrion inner membrane</location>
        <topology evidence="1">Single-pass membrane protein</topology>
    </subcellularLocation>
</comment>
<dbReference type="PANTHER" id="PTHR48416:SF1">
    <property type="entry name" value="CYTOCHROME C OXIDASE SUBUNIT 6C"/>
    <property type="match status" value="1"/>
</dbReference>
<comment type="caution">
    <text evidence="10">The sequence shown here is derived from an EMBL/GenBank/DDBJ whole genome shotgun (WGS) entry which is preliminary data.</text>
</comment>
<dbReference type="PANTHER" id="PTHR48416">
    <property type="entry name" value="CYTOCHROME C OXIDASE SUBUNIT 6C"/>
    <property type="match status" value="1"/>
</dbReference>
<keyword evidence="5" id="KW-0999">Mitochondrion inner membrane</keyword>
<evidence type="ECO:0000313" key="11">
    <source>
        <dbReference type="Proteomes" id="UP001107558"/>
    </source>
</evidence>
<accession>A0A9J6CPG7</accession>
<evidence type="ECO:0000313" key="10">
    <source>
        <dbReference type="EMBL" id="KAG5683494.1"/>
    </source>
</evidence>
<sequence length="76" mass="9023">MSIAKPQLRRLLSSQIKRNLFFATVLVTGLTSGFYFLRNKPRKQDYAEFYRTYDADKAFQRMLDGGYMQCVEKRDE</sequence>
<keyword evidence="4 9" id="KW-0812">Transmembrane</keyword>
<dbReference type="Pfam" id="PF02937">
    <property type="entry name" value="COX6C"/>
    <property type="match status" value="1"/>
</dbReference>
<comment type="pathway">
    <text evidence="2">Energy metabolism; oxidative phosphorylation.</text>
</comment>
<dbReference type="OrthoDB" id="10051322at2759"/>
<evidence type="ECO:0008006" key="12">
    <source>
        <dbReference type="Google" id="ProtNLM"/>
    </source>
</evidence>
<evidence type="ECO:0000256" key="4">
    <source>
        <dbReference type="ARBA" id="ARBA00022692"/>
    </source>
</evidence>
<reference evidence="10" key="1">
    <citation type="submission" date="2021-03" db="EMBL/GenBank/DDBJ databases">
        <title>Chromosome level genome of the anhydrobiotic midge Polypedilum vanderplanki.</title>
        <authorList>
            <person name="Yoshida Y."/>
            <person name="Kikawada T."/>
            <person name="Gusev O."/>
        </authorList>
    </citation>
    <scope>NUCLEOTIDE SEQUENCE</scope>
    <source>
        <strain evidence="10">NIAS01</strain>
        <tissue evidence="10">Whole body or cell culture</tissue>
    </source>
</reference>
<dbReference type="EMBL" id="JADBJN010000001">
    <property type="protein sequence ID" value="KAG5683494.1"/>
    <property type="molecule type" value="Genomic_DNA"/>
</dbReference>
<evidence type="ECO:0000256" key="8">
    <source>
        <dbReference type="ARBA" id="ARBA00023136"/>
    </source>
</evidence>
<evidence type="ECO:0000256" key="9">
    <source>
        <dbReference type="SAM" id="Phobius"/>
    </source>
</evidence>
<keyword evidence="11" id="KW-1185">Reference proteome</keyword>
<organism evidence="10 11">
    <name type="scientific">Polypedilum vanderplanki</name>
    <name type="common">Sleeping chironomid midge</name>
    <dbReference type="NCBI Taxonomy" id="319348"/>
    <lineage>
        <taxon>Eukaryota</taxon>
        <taxon>Metazoa</taxon>
        <taxon>Ecdysozoa</taxon>
        <taxon>Arthropoda</taxon>
        <taxon>Hexapoda</taxon>
        <taxon>Insecta</taxon>
        <taxon>Pterygota</taxon>
        <taxon>Neoptera</taxon>
        <taxon>Endopterygota</taxon>
        <taxon>Diptera</taxon>
        <taxon>Nematocera</taxon>
        <taxon>Chironomoidea</taxon>
        <taxon>Chironomidae</taxon>
        <taxon>Chironominae</taxon>
        <taxon>Polypedilum</taxon>
        <taxon>Polypedilum</taxon>
    </lineage>
</organism>
<evidence type="ECO:0000256" key="1">
    <source>
        <dbReference type="ARBA" id="ARBA00004434"/>
    </source>
</evidence>
<evidence type="ECO:0000256" key="3">
    <source>
        <dbReference type="ARBA" id="ARBA00007204"/>
    </source>
</evidence>
<protein>
    <recommendedName>
        <fullName evidence="12">Mitochondrial cytochrome c oxidase subunit VIc/VIIs domain-containing protein</fullName>
    </recommendedName>
</protein>